<reference evidence="3" key="2">
    <citation type="submission" date="2015-08" db="UniProtKB">
        <authorList>
            <consortium name="WormBaseParasite"/>
        </authorList>
    </citation>
    <scope>IDENTIFICATION</scope>
</reference>
<feature type="compositionally biased region" description="Polar residues" evidence="1">
    <location>
        <begin position="1"/>
        <end position="16"/>
    </location>
</feature>
<dbReference type="WBParaSite" id="SVE_1829200.1">
    <property type="protein sequence ID" value="SVE_1829200.1"/>
    <property type="gene ID" value="SVE_1829200"/>
</dbReference>
<dbReference type="Proteomes" id="UP000035680">
    <property type="component" value="Unassembled WGS sequence"/>
</dbReference>
<feature type="region of interest" description="Disordered" evidence="1">
    <location>
        <begin position="1"/>
        <end position="58"/>
    </location>
</feature>
<sequence>MTLRATTSTGQMNSLSFPYYHPQMTSTSSNTTTISSSTSPGTRNDRHLSPSQKYQRSSNCGTLIYSTTPNSQPNYFPKIDKEKIVEVTNLSSPPGKLYLI</sequence>
<evidence type="ECO:0000313" key="2">
    <source>
        <dbReference type="Proteomes" id="UP000035680"/>
    </source>
</evidence>
<protein>
    <submittedName>
        <fullName evidence="3">Uncharacterized protein</fullName>
    </submittedName>
</protein>
<proteinExistence type="predicted"/>
<evidence type="ECO:0000313" key="3">
    <source>
        <dbReference type="WBParaSite" id="SVE_1829200.1"/>
    </source>
</evidence>
<accession>A0A0K0G0Q6</accession>
<dbReference type="AlphaFoldDB" id="A0A0K0G0Q6"/>
<evidence type="ECO:0000256" key="1">
    <source>
        <dbReference type="SAM" id="MobiDB-lite"/>
    </source>
</evidence>
<organism evidence="2 3">
    <name type="scientific">Strongyloides venezuelensis</name>
    <name type="common">Threadworm</name>
    <dbReference type="NCBI Taxonomy" id="75913"/>
    <lineage>
        <taxon>Eukaryota</taxon>
        <taxon>Metazoa</taxon>
        <taxon>Ecdysozoa</taxon>
        <taxon>Nematoda</taxon>
        <taxon>Chromadorea</taxon>
        <taxon>Rhabditida</taxon>
        <taxon>Tylenchina</taxon>
        <taxon>Panagrolaimomorpha</taxon>
        <taxon>Strongyloidoidea</taxon>
        <taxon>Strongyloididae</taxon>
        <taxon>Strongyloides</taxon>
    </lineage>
</organism>
<keyword evidence="2" id="KW-1185">Reference proteome</keyword>
<reference evidence="2" key="1">
    <citation type="submission" date="2014-07" db="EMBL/GenBank/DDBJ databases">
        <authorList>
            <person name="Martin A.A"/>
            <person name="De Silva N."/>
        </authorList>
    </citation>
    <scope>NUCLEOTIDE SEQUENCE</scope>
</reference>
<name>A0A0K0G0Q6_STRVS</name>
<feature type="compositionally biased region" description="Polar residues" evidence="1">
    <location>
        <begin position="49"/>
        <end position="58"/>
    </location>
</feature>
<feature type="compositionally biased region" description="Low complexity" evidence="1">
    <location>
        <begin position="25"/>
        <end position="42"/>
    </location>
</feature>